<dbReference type="GO" id="GO:0006508">
    <property type="term" value="P:proteolysis"/>
    <property type="evidence" value="ECO:0007669"/>
    <property type="project" value="UniProtKB-KW"/>
</dbReference>
<evidence type="ECO:0000256" key="11">
    <source>
        <dbReference type="ARBA" id="ARBA00023316"/>
    </source>
</evidence>
<evidence type="ECO:0000259" key="15">
    <source>
        <dbReference type="PROSITE" id="PS51178"/>
    </source>
</evidence>
<keyword evidence="14" id="KW-0472">Membrane</keyword>
<evidence type="ECO:0000256" key="8">
    <source>
        <dbReference type="ARBA" id="ARBA00022960"/>
    </source>
</evidence>
<dbReference type="InterPro" id="IPR050396">
    <property type="entry name" value="Glycosyltr_51/Transpeptidase"/>
</dbReference>
<keyword evidence="7" id="KW-0378">Hydrolase</keyword>
<dbReference type="InterPro" id="IPR036950">
    <property type="entry name" value="PBP_transglycosylase"/>
</dbReference>
<keyword evidence="9" id="KW-0573">Peptidoglycan synthesis</keyword>
<dbReference type="PROSITE" id="PS51178">
    <property type="entry name" value="PASTA"/>
    <property type="match status" value="1"/>
</dbReference>
<evidence type="ECO:0000256" key="6">
    <source>
        <dbReference type="ARBA" id="ARBA00022679"/>
    </source>
</evidence>
<keyword evidence="5" id="KW-0328">Glycosyltransferase</keyword>
<protein>
    <submittedName>
        <fullName evidence="16">PASTA domain-containing protein</fullName>
    </submittedName>
</protein>
<keyword evidence="14" id="KW-1133">Transmembrane helix</keyword>
<dbReference type="CDD" id="cd06577">
    <property type="entry name" value="PASTA_pknB"/>
    <property type="match status" value="1"/>
</dbReference>
<comment type="similarity">
    <text evidence="1">In the C-terminal section; belongs to the transpeptidase family.</text>
</comment>
<dbReference type="PANTHER" id="PTHR32282:SF33">
    <property type="entry name" value="PEPTIDOGLYCAN GLYCOSYLTRANSFERASE"/>
    <property type="match status" value="1"/>
</dbReference>
<gene>
    <name evidence="16" type="ORF">FDO65_12720</name>
</gene>
<dbReference type="Gene3D" id="1.10.3810.10">
    <property type="entry name" value="Biosynthetic peptidoglycan transglycosylase-like"/>
    <property type="match status" value="1"/>
</dbReference>
<evidence type="ECO:0000256" key="3">
    <source>
        <dbReference type="ARBA" id="ARBA00022645"/>
    </source>
</evidence>
<reference evidence="16 17" key="1">
    <citation type="submission" date="2019-05" db="EMBL/GenBank/DDBJ databases">
        <title>Nakamurella sp. N5BH11, whole genome shotgun sequence.</title>
        <authorList>
            <person name="Tuo L."/>
        </authorList>
    </citation>
    <scope>NUCLEOTIDE SEQUENCE [LARGE SCALE GENOMIC DNA]</scope>
    <source>
        <strain evidence="16 17">N5BH11</strain>
    </source>
</reference>
<feature type="domain" description="PASTA" evidence="15">
    <location>
        <begin position="717"/>
        <end position="781"/>
    </location>
</feature>
<dbReference type="GO" id="GO:0030288">
    <property type="term" value="C:outer membrane-bounded periplasmic space"/>
    <property type="evidence" value="ECO:0007669"/>
    <property type="project" value="TreeGrafter"/>
</dbReference>
<dbReference type="GO" id="GO:0071555">
    <property type="term" value="P:cell wall organization"/>
    <property type="evidence" value="ECO:0007669"/>
    <property type="project" value="UniProtKB-KW"/>
</dbReference>
<dbReference type="InterPro" id="IPR012338">
    <property type="entry name" value="Beta-lactam/transpept-like"/>
</dbReference>
<dbReference type="Pfam" id="PF03793">
    <property type="entry name" value="PASTA"/>
    <property type="match status" value="1"/>
</dbReference>
<dbReference type="Gene3D" id="3.30.10.20">
    <property type="match status" value="1"/>
</dbReference>
<dbReference type="SUPFAM" id="SSF53955">
    <property type="entry name" value="Lysozyme-like"/>
    <property type="match status" value="1"/>
</dbReference>
<evidence type="ECO:0000313" key="16">
    <source>
        <dbReference type="EMBL" id="TKV58426.1"/>
    </source>
</evidence>
<dbReference type="FunFam" id="1.10.3810.10:FF:000001">
    <property type="entry name" value="Penicillin-binding protein 1A"/>
    <property type="match status" value="1"/>
</dbReference>
<proteinExistence type="inferred from homology"/>
<evidence type="ECO:0000256" key="14">
    <source>
        <dbReference type="SAM" id="Phobius"/>
    </source>
</evidence>
<dbReference type="GO" id="GO:0008658">
    <property type="term" value="F:penicillin binding"/>
    <property type="evidence" value="ECO:0007669"/>
    <property type="project" value="InterPro"/>
</dbReference>
<evidence type="ECO:0000256" key="12">
    <source>
        <dbReference type="ARBA" id="ARBA00034000"/>
    </source>
</evidence>
<dbReference type="InterPro" id="IPR005543">
    <property type="entry name" value="PASTA_dom"/>
</dbReference>
<evidence type="ECO:0000313" key="17">
    <source>
        <dbReference type="Proteomes" id="UP000306985"/>
    </source>
</evidence>
<evidence type="ECO:0000256" key="2">
    <source>
        <dbReference type="ARBA" id="ARBA00007739"/>
    </source>
</evidence>
<dbReference type="GO" id="GO:0009252">
    <property type="term" value="P:peptidoglycan biosynthetic process"/>
    <property type="evidence" value="ECO:0007669"/>
    <property type="project" value="UniProtKB-KW"/>
</dbReference>
<comment type="similarity">
    <text evidence="2">In the N-terminal section; belongs to the glycosyltransferase 51 family.</text>
</comment>
<dbReference type="OrthoDB" id="9766909at2"/>
<dbReference type="GO" id="GO:0009002">
    <property type="term" value="F:serine-type D-Ala-D-Ala carboxypeptidase activity"/>
    <property type="evidence" value="ECO:0007669"/>
    <property type="project" value="UniProtKB-EC"/>
</dbReference>
<evidence type="ECO:0000256" key="1">
    <source>
        <dbReference type="ARBA" id="ARBA00007090"/>
    </source>
</evidence>
<accession>A0A4U6QEK7</accession>
<keyword evidence="4" id="KW-0645">Protease</keyword>
<sequence>MGPTPGEPWQFRLPSGGAGTFGSVRALNGFGRLVLGTLLAGVLVAALLLPAAVGIGSATNAVADAVDNAQADPLDGQVPLRTTITDSTGATVATLWKQNRVWVPLASISDYLQKAVVAMEDRRFYAHTGVDWKGTVRALLRNSQTSGTQGGSTLTQQYVKNYLYLVNAKTEAEKADAIATTPIRKLREAKLALQLEQTHTKAEVLEGYLNLVAFGPSQYGAEAASEWFFGTSADKLSLAQAALLAGMVNNPPKYNPLDESHVEDSRTRRNLVLDVMASTGAVSKEAADEAKQQDLGLNPQRIPNGCVNADNSAVNGYFCQYVLDYLRNAGFDNDTVASSGWTVKATMDPKVTESAKAAATQQVDPTKAETTRIANTVAVVGKGEPRKVLALVANRPYGLDTSQGQTVQRLPTTFAPLGSGSTFKIFTAAAAMADGYGTNYVMQTPAQVSSPLAPGRVFKNATQYPDSMTLAQALATSPNTGFINLEGDVGLQKVADMSVALGLKGYSLDAGDVDPSFAGAGTDYAAQVVAQKIVSFTLGVSPVSPLELSNVGATLASDGKWCPPTPVDTITDRDDKLVTWTAAACEQAVPAELARTLAVAMEGDFTGNGTAATAAKGAGWNWTAAGKTGTTQEYRSSAFLGFTPEMSASVVLWDSEPRPQGICKDPIRTCSTDEALNGNGVGGGGVPAVTWMNTMKPLKDGQPNTFFAPASPQYITGSANTQVPDVRRKNIDDAKAQLTAAGFKVEVATRQNGGAAQNIVLDQSAFPTAAPGATIIITVSAG</sequence>
<keyword evidence="8" id="KW-0133">Cell shape</keyword>
<comment type="caution">
    <text evidence="16">The sequence shown here is derived from an EMBL/GenBank/DDBJ whole genome shotgun (WGS) entry which is preliminary data.</text>
</comment>
<dbReference type="Gene3D" id="3.40.710.10">
    <property type="entry name" value="DD-peptidase/beta-lactamase superfamily"/>
    <property type="match status" value="1"/>
</dbReference>
<feature type="transmembrane region" description="Helical" evidence="14">
    <location>
        <begin position="33"/>
        <end position="53"/>
    </location>
</feature>
<dbReference type="InterPro" id="IPR001264">
    <property type="entry name" value="Glyco_trans_51"/>
</dbReference>
<dbReference type="PANTHER" id="PTHR32282">
    <property type="entry name" value="BINDING PROTEIN TRANSPEPTIDASE, PUTATIVE-RELATED"/>
    <property type="match status" value="1"/>
</dbReference>
<evidence type="ECO:0000256" key="5">
    <source>
        <dbReference type="ARBA" id="ARBA00022676"/>
    </source>
</evidence>
<evidence type="ECO:0000256" key="4">
    <source>
        <dbReference type="ARBA" id="ARBA00022670"/>
    </source>
</evidence>
<keyword evidence="11" id="KW-0961">Cell wall biogenesis/degradation</keyword>
<evidence type="ECO:0000256" key="10">
    <source>
        <dbReference type="ARBA" id="ARBA00023268"/>
    </source>
</evidence>
<keyword evidence="6" id="KW-0808">Transferase</keyword>
<dbReference type="Pfam" id="PF00905">
    <property type="entry name" value="Transpeptidase"/>
    <property type="match status" value="1"/>
</dbReference>
<comment type="catalytic activity">
    <reaction evidence="12">
        <text>Preferential cleavage: (Ac)2-L-Lys-D-Ala-|-D-Ala. Also transpeptidation of peptidyl-alanyl moieties that are N-acyl substituents of D-alanine.</text>
        <dbReference type="EC" id="3.4.16.4"/>
    </reaction>
</comment>
<dbReference type="Pfam" id="PF00912">
    <property type="entry name" value="Transgly"/>
    <property type="match status" value="1"/>
</dbReference>
<dbReference type="InterPro" id="IPR001460">
    <property type="entry name" value="PCN-bd_Tpept"/>
</dbReference>
<dbReference type="AlphaFoldDB" id="A0A4U6QEK7"/>
<dbReference type="Proteomes" id="UP000306985">
    <property type="component" value="Unassembled WGS sequence"/>
</dbReference>
<keyword evidence="10" id="KW-0511">Multifunctional enzyme</keyword>
<evidence type="ECO:0000256" key="9">
    <source>
        <dbReference type="ARBA" id="ARBA00022984"/>
    </source>
</evidence>
<dbReference type="InterPro" id="IPR023346">
    <property type="entry name" value="Lysozyme-like_dom_sf"/>
</dbReference>
<evidence type="ECO:0000256" key="13">
    <source>
        <dbReference type="ARBA" id="ARBA00049902"/>
    </source>
</evidence>
<dbReference type="SUPFAM" id="SSF56601">
    <property type="entry name" value="beta-lactamase/transpeptidase-like"/>
    <property type="match status" value="1"/>
</dbReference>
<dbReference type="SMART" id="SM00740">
    <property type="entry name" value="PASTA"/>
    <property type="match status" value="1"/>
</dbReference>
<evidence type="ECO:0000256" key="7">
    <source>
        <dbReference type="ARBA" id="ARBA00022801"/>
    </source>
</evidence>
<dbReference type="GO" id="GO:0008360">
    <property type="term" value="P:regulation of cell shape"/>
    <property type="evidence" value="ECO:0007669"/>
    <property type="project" value="UniProtKB-KW"/>
</dbReference>
<dbReference type="GO" id="GO:0008955">
    <property type="term" value="F:peptidoglycan glycosyltransferase activity"/>
    <property type="evidence" value="ECO:0007669"/>
    <property type="project" value="UniProtKB-EC"/>
</dbReference>
<comment type="catalytic activity">
    <reaction evidence="13">
        <text>[GlcNAc-(1-&gt;4)-Mur2Ac(oyl-L-Ala-gamma-D-Glu-L-Lys-D-Ala-D-Ala)](n)-di-trans,octa-cis-undecaprenyl diphosphate + beta-D-GlcNAc-(1-&gt;4)-Mur2Ac(oyl-L-Ala-gamma-D-Glu-L-Lys-D-Ala-D-Ala)-di-trans,octa-cis-undecaprenyl diphosphate = [GlcNAc-(1-&gt;4)-Mur2Ac(oyl-L-Ala-gamma-D-Glu-L-Lys-D-Ala-D-Ala)](n+1)-di-trans,octa-cis-undecaprenyl diphosphate + di-trans,octa-cis-undecaprenyl diphosphate + H(+)</text>
        <dbReference type="Rhea" id="RHEA:23708"/>
        <dbReference type="Rhea" id="RHEA-COMP:9602"/>
        <dbReference type="Rhea" id="RHEA-COMP:9603"/>
        <dbReference type="ChEBI" id="CHEBI:15378"/>
        <dbReference type="ChEBI" id="CHEBI:58405"/>
        <dbReference type="ChEBI" id="CHEBI:60033"/>
        <dbReference type="ChEBI" id="CHEBI:78435"/>
        <dbReference type="EC" id="2.4.99.28"/>
    </reaction>
</comment>
<dbReference type="EMBL" id="SZZH01000003">
    <property type="protein sequence ID" value="TKV58426.1"/>
    <property type="molecule type" value="Genomic_DNA"/>
</dbReference>
<keyword evidence="3" id="KW-0121">Carboxypeptidase</keyword>
<name>A0A4U6QEK7_9ACTN</name>
<keyword evidence="14" id="KW-0812">Transmembrane</keyword>
<organism evidence="16 17">
    <name type="scientific">Nakamurella flava</name>
    <dbReference type="NCBI Taxonomy" id="2576308"/>
    <lineage>
        <taxon>Bacteria</taxon>
        <taxon>Bacillati</taxon>
        <taxon>Actinomycetota</taxon>
        <taxon>Actinomycetes</taxon>
        <taxon>Nakamurellales</taxon>
        <taxon>Nakamurellaceae</taxon>
        <taxon>Nakamurella</taxon>
    </lineage>
</organism>
<keyword evidence="17" id="KW-1185">Reference proteome</keyword>